<evidence type="ECO:0000256" key="5">
    <source>
        <dbReference type="ARBA" id="ARBA00022777"/>
    </source>
</evidence>
<dbReference type="Gene3D" id="3.40.50.2300">
    <property type="match status" value="1"/>
</dbReference>
<evidence type="ECO:0000313" key="9">
    <source>
        <dbReference type="EMBL" id="NWH05957.1"/>
    </source>
</evidence>
<dbReference type="InterPro" id="IPR004358">
    <property type="entry name" value="Sig_transdc_His_kin-like_C"/>
</dbReference>
<dbReference type="PROSITE" id="PS50110">
    <property type="entry name" value="RESPONSE_REGULATORY"/>
    <property type="match status" value="1"/>
</dbReference>
<dbReference type="SMART" id="SM00387">
    <property type="entry name" value="HATPase_c"/>
    <property type="match status" value="1"/>
</dbReference>
<protein>
    <recommendedName>
        <fullName evidence="2">histidine kinase</fullName>
        <ecNumber evidence="2">2.7.13.3</ecNumber>
    </recommendedName>
</protein>
<organism evidence="9 10">
    <name type="scientific">Desulfobacter latus</name>
    <dbReference type="NCBI Taxonomy" id="2292"/>
    <lineage>
        <taxon>Bacteria</taxon>
        <taxon>Pseudomonadati</taxon>
        <taxon>Thermodesulfobacteriota</taxon>
        <taxon>Desulfobacteria</taxon>
        <taxon>Desulfobacterales</taxon>
        <taxon>Desulfobacteraceae</taxon>
        <taxon>Desulfobacter</taxon>
    </lineage>
</organism>
<feature type="domain" description="Histidine kinase" evidence="7">
    <location>
        <begin position="167"/>
        <end position="387"/>
    </location>
</feature>
<dbReference type="InterPro" id="IPR003594">
    <property type="entry name" value="HATPase_dom"/>
</dbReference>
<evidence type="ECO:0000256" key="4">
    <source>
        <dbReference type="ARBA" id="ARBA00022679"/>
    </source>
</evidence>
<dbReference type="InterPro" id="IPR003661">
    <property type="entry name" value="HisK_dim/P_dom"/>
</dbReference>
<dbReference type="PANTHER" id="PTHR43547">
    <property type="entry name" value="TWO-COMPONENT HISTIDINE KINASE"/>
    <property type="match status" value="1"/>
</dbReference>
<name>A0A850TCI6_9BACT</name>
<dbReference type="EC" id="2.7.13.3" evidence="2"/>
<evidence type="ECO:0000259" key="8">
    <source>
        <dbReference type="PROSITE" id="PS50110"/>
    </source>
</evidence>
<dbReference type="SMART" id="SM00448">
    <property type="entry name" value="REC"/>
    <property type="match status" value="1"/>
</dbReference>
<evidence type="ECO:0000256" key="3">
    <source>
        <dbReference type="ARBA" id="ARBA00022553"/>
    </source>
</evidence>
<dbReference type="FunFam" id="3.30.565.10:FF:000006">
    <property type="entry name" value="Sensor histidine kinase WalK"/>
    <property type="match status" value="1"/>
</dbReference>
<keyword evidence="5" id="KW-0418">Kinase</keyword>
<proteinExistence type="predicted"/>
<dbReference type="InterPro" id="IPR036097">
    <property type="entry name" value="HisK_dim/P_sf"/>
</dbReference>
<dbReference type="PROSITE" id="PS50109">
    <property type="entry name" value="HIS_KIN"/>
    <property type="match status" value="1"/>
</dbReference>
<dbReference type="SUPFAM" id="SSF52172">
    <property type="entry name" value="CheY-like"/>
    <property type="match status" value="1"/>
</dbReference>
<dbReference type="EMBL" id="JACADJ010000053">
    <property type="protein sequence ID" value="NWH05957.1"/>
    <property type="molecule type" value="Genomic_DNA"/>
</dbReference>
<dbReference type="InterPro" id="IPR011006">
    <property type="entry name" value="CheY-like_superfamily"/>
</dbReference>
<dbReference type="SUPFAM" id="SSF55874">
    <property type="entry name" value="ATPase domain of HSP90 chaperone/DNA topoisomerase II/histidine kinase"/>
    <property type="match status" value="1"/>
</dbReference>
<evidence type="ECO:0000256" key="2">
    <source>
        <dbReference type="ARBA" id="ARBA00012438"/>
    </source>
</evidence>
<comment type="caution">
    <text evidence="9">The sequence shown here is derived from an EMBL/GenBank/DDBJ whole genome shotgun (WGS) entry which is preliminary data.</text>
</comment>
<dbReference type="SUPFAM" id="SSF47384">
    <property type="entry name" value="Homodimeric domain of signal transducing histidine kinase"/>
    <property type="match status" value="1"/>
</dbReference>
<dbReference type="CDD" id="cd00156">
    <property type="entry name" value="REC"/>
    <property type="match status" value="1"/>
</dbReference>
<keyword evidence="4" id="KW-0808">Transferase</keyword>
<dbReference type="SMART" id="SM00388">
    <property type="entry name" value="HisKA"/>
    <property type="match status" value="1"/>
</dbReference>
<keyword evidence="10" id="KW-1185">Reference proteome</keyword>
<comment type="catalytic activity">
    <reaction evidence="1">
        <text>ATP + protein L-histidine = ADP + protein N-phospho-L-histidine.</text>
        <dbReference type="EC" id="2.7.13.3"/>
    </reaction>
</comment>
<evidence type="ECO:0000256" key="6">
    <source>
        <dbReference type="PROSITE-ProRule" id="PRU00169"/>
    </source>
</evidence>
<dbReference type="InterPro" id="IPR001789">
    <property type="entry name" value="Sig_transdc_resp-reg_receiver"/>
</dbReference>
<dbReference type="Pfam" id="PF00072">
    <property type="entry name" value="Response_reg"/>
    <property type="match status" value="1"/>
</dbReference>
<dbReference type="AlphaFoldDB" id="A0A850TCI6"/>
<evidence type="ECO:0000256" key="1">
    <source>
        <dbReference type="ARBA" id="ARBA00000085"/>
    </source>
</evidence>
<dbReference type="Pfam" id="PF02518">
    <property type="entry name" value="HATPase_c"/>
    <property type="match status" value="1"/>
</dbReference>
<dbReference type="Gene3D" id="1.10.287.130">
    <property type="match status" value="1"/>
</dbReference>
<dbReference type="InterPro" id="IPR005467">
    <property type="entry name" value="His_kinase_dom"/>
</dbReference>
<dbReference type="Proteomes" id="UP000553343">
    <property type="component" value="Unassembled WGS sequence"/>
</dbReference>
<evidence type="ECO:0000313" key="10">
    <source>
        <dbReference type="Proteomes" id="UP000553343"/>
    </source>
</evidence>
<keyword evidence="3 6" id="KW-0597">Phosphoprotein</keyword>
<feature type="domain" description="Response regulatory" evidence="8">
    <location>
        <begin position="15"/>
        <end position="129"/>
    </location>
</feature>
<reference evidence="9 10" key="1">
    <citation type="submission" date="2020-06" db="EMBL/GenBank/DDBJ databases">
        <title>High-quality draft genome of sulfate reducer Desulfobacter latus type strain AcrS2 isolated from marine sediment.</title>
        <authorList>
            <person name="Hoppe M."/>
            <person name="Larsen C.K."/>
            <person name="Marshall I.P.G."/>
            <person name="Schramm A."/>
            <person name="Marietou A.G."/>
        </authorList>
    </citation>
    <scope>NUCLEOTIDE SEQUENCE [LARGE SCALE GENOMIC DNA]</scope>
    <source>
        <strain evidence="9 10">AcRS2</strain>
    </source>
</reference>
<dbReference type="PANTHER" id="PTHR43547:SF2">
    <property type="entry name" value="HYBRID SIGNAL TRANSDUCTION HISTIDINE KINASE C"/>
    <property type="match status" value="1"/>
</dbReference>
<dbReference type="GO" id="GO:0000155">
    <property type="term" value="F:phosphorelay sensor kinase activity"/>
    <property type="evidence" value="ECO:0007669"/>
    <property type="project" value="InterPro"/>
</dbReference>
<dbReference type="InterPro" id="IPR036890">
    <property type="entry name" value="HATPase_C_sf"/>
</dbReference>
<sequence length="395" mass="44324">MEITTLENDTSKVIRVLLVDDEANYRKAVARRLERRNMVVSQASDGTACLEYLGGNETDVVVLDMKMPGMSGMETFNSIRKYYPGLKVIFLTGNAALTEGVEGIKAGAFDYLAKPVEIDHLAGKIRQAWELKRLEEGRERDKIFRRRLEKRMIHTQRLASLGTMSTGIAHEINNPLAIIKESTGFLRMVIEDSGQIPEKEMLFKGLEKIENSVDRAGRITHQLLGYVRKQGHELTPVDIRGLTEDTVALIKQKTQAKKVSVEWAREPEHEMRMHTDPFQVRQVLINLLENAVDAVDTNGQIRLALYRKAQSVCLEVRDNGCGITPENIEKIFDPFFTTKPNVAENESGTGLGLFVVHKIMTGLSGSIHVESEPGRGTTFKICLPEWQSDSTITNS</sequence>
<dbReference type="Gene3D" id="3.30.565.10">
    <property type="entry name" value="Histidine kinase-like ATPase, C-terminal domain"/>
    <property type="match status" value="1"/>
</dbReference>
<feature type="modified residue" description="4-aspartylphosphate" evidence="6">
    <location>
        <position position="64"/>
    </location>
</feature>
<evidence type="ECO:0000259" key="7">
    <source>
        <dbReference type="PROSITE" id="PS50109"/>
    </source>
</evidence>
<dbReference type="CDD" id="cd00082">
    <property type="entry name" value="HisKA"/>
    <property type="match status" value="1"/>
</dbReference>
<dbReference type="PRINTS" id="PR00344">
    <property type="entry name" value="BCTRLSENSOR"/>
</dbReference>
<accession>A0A850TCI6</accession>
<dbReference type="Pfam" id="PF00512">
    <property type="entry name" value="HisKA"/>
    <property type="match status" value="1"/>
</dbReference>
<gene>
    <name evidence="9" type="ORF">HXW94_13330</name>
</gene>